<dbReference type="Proteomes" id="UP001301797">
    <property type="component" value="Chromosome"/>
</dbReference>
<protein>
    <submittedName>
        <fullName evidence="1">Uncharacterized protein</fullName>
    </submittedName>
</protein>
<dbReference type="EMBL" id="CP043875">
    <property type="protein sequence ID" value="WOF16458.1"/>
    <property type="molecule type" value="Genomic_DNA"/>
</dbReference>
<evidence type="ECO:0000313" key="1">
    <source>
        <dbReference type="EMBL" id="WOF16458.1"/>
    </source>
</evidence>
<dbReference type="AlphaFoldDB" id="A0AA97FDV0"/>
<evidence type="ECO:0000313" key="2">
    <source>
        <dbReference type="Proteomes" id="UP001301797"/>
    </source>
</evidence>
<proteinExistence type="predicted"/>
<dbReference type="KEGG" id="mefw:F1737_06960"/>
<keyword evidence="2" id="KW-1185">Reference proteome</keyword>
<reference evidence="1 2" key="1">
    <citation type="submission" date="2019-09" db="EMBL/GenBank/DDBJ databases">
        <title>The complete genome of Methanoplanus sp. FWC-SCC4.</title>
        <authorList>
            <person name="Chen S.-C."/>
            <person name="Zhou Y.-Z."/>
            <person name="Lai M.-C."/>
        </authorList>
    </citation>
    <scope>NUCLEOTIDE SEQUENCE [LARGE SCALE GENOMIC DNA]</scope>
    <source>
        <strain evidence="1 2">FWC-SCC4</strain>
    </source>
</reference>
<dbReference type="RefSeq" id="WP_317135876.1">
    <property type="nucleotide sequence ID" value="NZ_CP043875.1"/>
</dbReference>
<accession>A0AA97FDV0</accession>
<name>A0AA97FDV0_9EURY</name>
<organism evidence="1 2">
    <name type="scientific">Methanochimaera problematica</name>
    <dbReference type="NCBI Taxonomy" id="2609417"/>
    <lineage>
        <taxon>Archaea</taxon>
        <taxon>Methanobacteriati</taxon>
        <taxon>Methanobacteriota</taxon>
        <taxon>Stenosarchaea group</taxon>
        <taxon>Methanomicrobia</taxon>
        <taxon>Methanomicrobiales</taxon>
        <taxon>Methanomicrobiaceae</taxon>
        <taxon>Methanochimaera</taxon>
    </lineage>
</organism>
<dbReference type="PROSITE" id="PS51257">
    <property type="entry name" value="PROKAR_LIPOPROTEIN"/>
    <property type="match status" value="1"/>
</dbReference>
<dbReference type="GeneID" id="85229896"/>
<gene>
    <name evidence="1" type="ORF">F1737_06960</name>
</gene>
<sequence length="222" mass="25416">MSVRSGFLIALFIISLVVISGCLSQADKGSENYGNVPDVNEYYDADFIYVDSEVQTVTPATPDEIKTPSPAPTNPYRTEVKEIIYQDGKLPALIKSSGENICQLREKLNFEFRYKAGVERLMSDAEEIRDVGIEERKKLMRLNVSEEYLVSQLKCRCFLDKYIQTSISIISYCDRMIETETYGSKTLYEKSVRDFVEKRNNEFDEAEKYLEESKAIINKISG</sequence>